<sequence>MTQATGPPSPIPTTVKGISLCKSMQIRRSTSIVLRILGIHMKVDTGTTDIWLQISSLASPQAPPHTSASSQPSLYDVRTIIFSLSTQSRDSQRKTKATKPYYIDDPGARSLVDFQHKLVDSRLGQSEAIV</sequence>
<dbReference type="Proteomes" id="UP000559256">
    <property type="component" value="Unassembled WGS sequence"/>
</dbReference>
<name>A0A8H5CTC4_9AGAR</name>
<keyword evidence="2" id="KW-1185">Reference proteome</keyword>
<dbReference type="EMBL" id="JAACJM010000092">
    <property type="protein sequence ID" value="KAF5347505.1"/>
    <property type="molecule type" value="Genomic_DNA"/>
</dbReference>
<organism evidence="1 2">
    <name type="scientific">Tetrapyrgos nigripes</name>
    <dbReference type="NCBI Taxonomy" id="182062"/>
    <lineage>
        <taxon>Eukaryota</taxon>
        <taxon>Fungi</taxon>
        <taxon>Dikarya</taxon>
        <taxon>Basidiomycota</taxon>
        <taxon>Agaricomycotina</taxon>
        <taxon>Agaricomycetes</taxon>
        <taxon>Agaricomycetidae</taxon>
        <taxon>Agaricales</taxon>
        <taxon>Marasmiineae</taxon>
        <taxon>Marasmiaceae</taxon>
        <taxon>Tetrapyrgos</taxon>
    </lineage>
</organism>
<reference evidence="1 2" key="1">
    <citation type="journal article" date="2020" name="ISME J.">
        <title>Uncovering the hidden diversity of litter-decomposition mechanisms in mushroom-forming fungi.</title>
        <authorList>
            <person name="Floudas D."/>
            <person name="Bentzer J."/>
            <person name="Ahren D."/>
            <person name="Johansson T."/>
            <person name="Persson P."/>
            <person name="Tunlid A."/>
        </authorList>
    </citation>
    <scope>NUCLEOTIDE SEQUENCE [LARGE SCALE GENOMIC DNA]</scope>
    <source>
        <strain evidence="1 2">CBS 291.85</strain>
    </source>
</reference>
<proteinExistence type="predicted"/>
<evidence type="ECO:0000313" key="1">
    <source>
        <dbReference type="EMBL" id="KAF5347505.1"/>
    </source>
</evidence>
<evidence type="ECO:0000313" key="2">
    <source>
        <dbReference type="Proteomes" id="UP000559256"/>
    </source>
</evidence>
<protein>
    <submittedName>
        <fullName evidence="1">Uncharacterized protein</fullName>
    </submittedName>
</protein>
<accession>A0A8H5CTC4</accession>
<dbReference type="AlphaFoldDB" id="A0A8H5CTC4"/>
<comment type="caution">
    <text evidence="1">The sequence shown here is derived from an EMBL/GenBank/DDBJ whole genome shotgun (WGS) entry which is preliminary data.</text>
</comment>
<gene>
    <name evidence="1" type="ORF">D9758_014532</name>
</gene>